<feature type="disulfide bond" evidence="1">
    <location>
        <begin position="186"/>
        <end position="196"/>
    </location>
</feature>
<name>A0A194AQG2_PINFU</name>
<feature type="disulfide bond" evidence="1">
    <location>
        <begin position="71"/>
        <end position="76"/>
    </location>
</feature>
<dbReference type="FunFam" id="2.60.110.10:FF:000004">
    <property type="entry name" value="THAUMATIN-LIKE PROTEIN 1"/>
    <property type="match status" value="1"/>
</dbReference>
<dbReference type="PROSITE" id="PS51367">
    <property type="entry name" value="THAUMATIN_2"/>
    <property type="match status" value="1"/>
</dbReference>
<protein>
    <submittedName>
        <fullName evidence="3">Putative thaumatin-like protein 1a</fullName>
    </submittedName>
</protein>
<dbReference type="InterPro" id="IPR037176">
    <property type="entry name" value="Osmotin/thaumatin-like_sf"/>
</dbReference>
<feature type="signal peptide" evidence="2">
    <location>
        <begin position="1"/>
        <end position="16"/>
    </location>
</feature>
<dbReference type="PANTHER" id="PTHR31013:SF12">
    <property type="entry name" value="PATHOGENESIS-RELATED PROTEIN 5-LIKE"/>
    <property type="match status" value="1"/>
</dbReference>
<feature type="disulfide bond" evidence="1">
    <location>
        <begin position="149"/>
        <end position="209"/>
    </location>
</feature>
<feature type="disulfide bond" evidence="1">
    <location>
        <begin position="157"/>
        <end position="172"/>
    </location>
</feature>
<keyword evidence="1" id="KW-1015">Disulfide bond</keyword>
<proteinExistence type="predicted"/>
<feature type="disulfide bond" evidence="1">
    <location>
        <begin position="81"/>
        <end position="88"/>
    </location>
</feature>
<evidence type="ECO:0000256" key="1">
    <source>
        <dbReference type="PIRSR" id="PIRSR002703-1"/>
    </source>
</evidence>
<feature type="chain" id="PRO_5013481123" evidence="2">
    <location>
        <begin position="17"/>
        <end position="241"/>
    </location>
</feature>
<dbReference type="PRINTS" id="PR00347">
    <property type="entry name" value="THAUMATIN"/>
</dbReference>
<dbReference type="EMBL" id="GELH01000245">
    <property type="protein sequence ID" value="JAS04027.1"/>
    <property type="molecule type" value="Transcribed_RNA"/>
</dbReference>
<evidence type="ECO:0000313" key="3">
    <source>
        <dbReference type="EMBL" id="JAS04026.1"/>
    </source>
</evidence>
<feature type="disulfide bond" evidence="1">
    <location>
        <begin position="176"/>
        <end position="185"/>
    </location>
</feature>
<dbReference type="InterPro" id="IPR001938">
    <property type="entry name" value="Thaumatin"/>
</dbReference>
<dbReference type="AlphaFoldDB" id="A0A194AQG2"/>
<dbReference type="CDD" id="cd09218">
    <property type="entry name" value="TLP-PA"/>
    <property type="match status" value="1"/>
</dbReference>
<accession>A0A194AQG2</accession>
<dbReference type="SUPFAM" id="SSF49870">
    <property type="entry name" value="Osmotin, thaumatin-like protein"/>
    <property type="match status" value="1"/>
</dbReference>
<reference evidence="3" key="1">
    <citation type="submission" date="2016-03" db="EMBL/GenBank/DDBJ databases">
        <authorList>
            <person name="Ploux O."/>
        </authorList>
    </citation>
    <scope>NUCLEOTIDE SEQUENCE</scope>
    <source>
        <tissue evidence="3">Mantle</tissue>
    </source>
</reference>
<dbReference type="SMART" id="SM00205">
    <property type="entry name" value="THN"/>
    <property type="match status" value="1"/>
</dbReference>
<keyword evidence="2" id="KW-0732">Signal</keyword>
<dbReference type="Pfam" id="PF00314">
    <property type="entry name" value="Thaumatin"/>
    <property type="match status" value="1"/>
</dbReference>
<feature type="disulfide bond" evidence="1">
    <location>
        <begin position="144"/>
        <end position="226"/>
    </location>
</feature>
<dbReference type="Gene3D" id="2.60.110.10">
    <property type="entry name" value="Thaumatin"/>
    <property type="match status" value="1"/>
</dbReference>
<dbReference type="EMBL" id="GELH01000246">
    <property type="protein sequence ID" value="JAS04026.1"/>
    <property type="molecule type" value="Transcribed_RNA"/>
</dbReference>
<organism evidence="3">
    <name type="scientific">Pinctada fucata</name>
    <name type="common">Akoya pearl oyster</name>
    <name type="synonym">Pinctada imbricata fucata</name>
    <dbReference type="NCBI Taxonomy" id="50426"/>
    <lineage>
        <taxon>Eukaryota</taxon>
        <taxon>Metazoa</taxon>
        <taxon>Spiralia</taxon>
        <taxon>Lophotrochozoa</taxon>
        <taxon>Mollusca</taxon>
        <taxon>Bivalvia</taxon>
        <taxon>Autobranchia</taxon>
        <taxon>Pteriomorphia</taxon>
        <taxon>Pterioida</taxon>
        <taxon>Pterioidea</taxon>
        <taxon>Pteriidae</taxon>
        <taxon>Pinctada</taxon>
    </lineage>
</organism>
<dbReference type="PIRSF" id="PIRSF002703">
    <property type="entry name" value="Thaumatin"/>
    <property type="match status" value="1"/>
</dbReference>
<feature type="disulfide bond" evidence="1">
    <location>
        <begin position="26"/>
        <end position="241"/>
    </location>
</feature>
<sequence length="241" mass="25891">MLRLVFLTTIVASCLANHNIHLHNNCGKEIWVGILGNTNPEGGGVKLYAGQSHTVNFPDHWSGRVWGRTGCGGSSCQTGDCGGGRLKCNGAGGIPPVTLAEITFDGAGNQDFYDVSLVDGYNLKMTMKPTAGTHDYANHGHYYCGNAGCNSDVNRNCPDGMKIYGTGGVVACKSACLAFGKEEYCCSGSHNTPRTCPNFYYATIFKNACPEAYSYAYDDRKSTFTCRGNGGRRSEYDVTFC</sequence>
<evidence type="ECO:0000256" key="2">
    <source>
        <dbReference type="SAM" id="SignalP"/>
    </source>
</evidence>
<dbReference type="PANTHER" id="PTHR31013">
    <property type="entry name" value="THAUMATIN FAMILY PROTEIN-RELATED"/>
    <property type="match status" value="1"/>
</dbReference>